<dbReference type="PROSITE" id="PS52050">
    <property type="entry name" value="WYL"/>
    <property type="match status" value="1"/>
</dbReference>
<dbReference type="Pfam" id="PF25583">
    <property type="entry name" value="WCX"/>
    <property type="match status" value="1"/>
</dbReference>
<dbReference type="Pfam" id="PF08279">
    <property type="entry name" value="HTH_11"/>
    <property type="match status" value="1"/>
</dbReference>
<evidence type="ECO:0000259" key="3">
    <source>
        <dbReference type="Pfam" id="PF25583"/>
    </source>
</evidence>
<evidence type="ECO:0000313" key="5">
    <source>
        <dbReference type="Proteomes" id="UP000242520"/>
    </source>
</evidence>
<dbReference type="InterPro" id="IPR028349">
    <property type="entry name" value="PafC-like"/>
</dbReference>
<keyword evidence="5" id="KW-1185">Reference proteome</keyword>
<dbReference type="PIRSF" id="PIRSF016838">
    <property type="entry name" value="PafC"/>
    <property type="match status" value="1"/>
</dbReference>
<evidence type="ECO:0000313" key="4">
    <source>
        <dbReference type="EMBL" id="SHH05545.1"/>
    </source>
</evidence>
<organism evidence="4 5">
    <name type="scientific">Tepidibacter thalassicus DSM 15285</name>
    <dbReference type="NCBI Taxonomy" id="1123350"/>
    <lineage>
        <taxon>Bacteria</taxon>
        <taxon>Bacillati</taxon>
        <taxon>Bacillota</taxon>
        <taxon>Clostridia</taxon>
        <taxon>Peptostreptococcales</taxon>
        <taxon>Peptostreptococcaceae</taxon>
        <taxon>Tepidibacter</taxon>
    </lineage>
</organism>
<evidence type="ECO:0000259" key="2">
    <source>
        <dbReference type="Pfam" id="PF13280"/>
    </source>
</evidence>
<dbReference type="InterPro" id="IPR013196">
    <property type="entry name" value="HTH_11"/>
</dbReference>
<dbReference type="Proteomes" id="UP000242520">
    <property type="component" value="Unassembled WGS sequence"/>
</dbReference>
<dbReference type="GO" id="GO:0003677">
    <property type="term" value="F:DNA binding"/>
    <property type="evidence" value="ECO:0007669"/>
    <property type="project" value="UniProtKB-KW"/>
</dbReference>
<feature type="domain" description="Helix-turn-helix type 11" evidence="1">
    <location>
        <begin position="13"/>
        <end position="64"/>
    </location>
</feature>
<keyword evidence="4" id="KW-0238">DNA-binding</keyword>
<reference evidence="5" key="1">
    <citation type="submission" date="2016-11" db="EMBL/GenBank/DDBJ databases">
        <authorList>
            <person name="Varghese N."/>
            <person name="Submissions S."/>
        </authorList>
    </citation>
    <scope>NUCLEOTIDE SEQUENCE [LARGE SCALE GENOMIC DNA]</scope>
    <source>
        <strain evidence="5">DSM 15285</strain>
    </source>
</reference>
<dbReference type="AlphaFoldDB" id="A0A1M5PUJ9"/>
<evidence type="ECO:0000259" key="1">
    <source>
        <dbReference type="Pfam" id="PF08279"/>
    </source>
</evidence>
<sequence>MFCVGKISNVIKMIVLLQSRRKMKIQEIANELGVSQKQVRNYRNNLYEAGIYIESEQGPYGGYKLLNNNNLLGLNLSVDEISVIDIVLEQLKYNDYMYTKEFQYIVDKIKAVTNIKNDSSKNMNYFIKEAKASLEEDKQKIKDINIAVITRKKVYMKYYSLNSGLNERIIHPYGLYQYKGDMYLAAYCEKRKNIIDFKICRIKEYHVLDTKFKIQNNFSWKEYMKNCIGIYKDREEIELELKIKYPLSYIVSEKIWVDNQEIIENEDKSIIFKAKMRGITEIKSWILSMGSSVEVIKPKSLRDEIKEEVKEIQEIY</sequence>
<name>A0A1M5PUJ9_9FIRM</name>
<feature type="domain" description="WCX" evidence="3">
    <location>
        <begin position="236"/>
        <end position="312"/>
    </location>
</feature>
<dbReference type="Gene3D" id="1.10.10.10">
    <property type="entry name" value="Winged helix-like DNA-binding domain superfamily/Winged helix DNA-binding domain"/>
    <property type="match status" value="1"/>
</dbReference>
<dbReference type="SUPFAM" id="SSF46785">
    <property type="entry name" value="Winged helix' DNA-binding domain"/>
    <property type="match status" value="1"/>
</dbReference>
<proteinExistence type="predicted"/>
<dbReference type="InterPro" id="IPR057727">
    <property type="entry name" value="WCX_dom"/>
</dbReference>
<feature type="domain" description="WYL" evidence="2">
    <location>
        <begin position="142"/>
        <end position="206"/>
    </location>
</feature>
<dbReference type="STRING" id="1123350.SAMN02744040_00613"/>
<protein>
    <submittedName>
        <fullName evidence="4">Predicted DNA-binding transcriptional regulator YafY, contains an HTH and WYL domains</fullName>
    </submittedName>
</protein>
<dbReference type="InterPro" id="IPR051534">
    <property type="entry name" value="CBASS_pafABC_assoc_protein"/>
</dbReference>
<dbReference type="InterPro" id="IPR026881">
    <property type="entry name" value="WYL_dom"/>
</dbReference>
<dbReference type="PANTHER" id="PTHR34580">
    <property type="match status" value="1"/>
</dbReference>
<dbReference type="InterPro" id="IPR036388">
    <property type="entry name" value="WH-like_DNA-bd_sf"/>
</dbReference>
<accession>A0A1M5PUJ9</accession>
<dbReference type="Pfam" id="PF13280">
    <property type="entry name" value="WYL"/>
    <property type="match status" value="1"/>
</dbReference>
<dbReference type="PANTHER" id="PTHR34580:SF1">
    <property type="entry name" value="PROTEIN PAFC"/>
    <property type="match status" value="1"/>
</dbReference>
<dbReference type="InterPro" id="IPR036390">
    <property type="entry name" value="WH_DNA-bd_sf"/>
</dbReference>
<dbReference type="EMBL" id="FQXH01000007">
    <property type="protein sequence ID" value="SHH05545.1"/>
    <property type="molecule type" value="Genomic_DNA"/>
</dbReference>
<gene>
    <name evidence="4" type="ORF">SAMN02744040_00613</name>
</gene>